<dbReference type="Proteomes" id="UP000292957">
    <property type="component" value="Unassembled WGS sequence"/>
</dbReference>
<evidence type="ECO:0000313" key="1">
    <source>
        <dbReference type="EMBL" id="TBU29602.1"/>
    </source>
</evidence>
<sequence length="73" mass="8076">MNKAWSLMAPFMPGTLTSGKAAEPVPTRLHLRPAICIGREPRNESTCCLGYVSICHLRKRLMKHGGGAFVRPR</sequence>
<reference evidence="1" key="1">
    <citation type="submission" date="2019-01" db="EMBL/GenBank/DDBJ databases">
        <title>Draft genome sequences of three monokaryotic isolates of the white-rot basidiomycete fungus Dichomitus squalens.</title>
        <authorList>
            <consortium name="DOE Joint Genome Institute"/>
            <person name="Lopez S.C."/>
            <person name="Andreopoulos B."/>
            <person name="Pangilinan J."/>
            <person name="Lipzen A."/>
            <person name="Riley R."/>
            <person name="Ahrendt S."/>
            <person name="Ng V."/>
            <person name="Barry K."/>
            <person name="Daum C."/>
            <person name="Grigoriev I.V."/>
            <person name="Hilden K.S."/>
            <person name="Makela M.R."/>
            <person name="de Vries R.P."/>
        </authorList>
    </citation>
    <scope>NUCLEOTIDE SEQUENCE [LARGE SCALE GENOMIC DNA]</scope>
    <source>
        <strain evidence="1">OM18370.1</strain>
    </source>
</reference>
<proteinExistence type="predicted"/>
<accession>A0A4Q9MSR0</accession>
<dbReference type="AlphaFoldDB" id="A0A4Q9MSR0"/>
<dbReference type="EMBL" id="ML143412">
    <property type="protein sequence ID" value="TBU29602.1"/>
    <property type="molecule type" value="Genomic_DNA"/>
</dbReference>
<name>A0A4Q9MSR0_9APHY</name>
<organism evidence="1">
    <name type="scientific">Dichomitus squalens</name>
    <dbReference type="NCBI Taxonomy" id="114155"/>
    <lineage>
        <taxon>Eukaryota</taxon>
        <taxon>Fungi</taxon>
        <taxon>Dikarya</taxon>
        <taxon>Basidiomycota</taxon>
        <taxon>Agaricomycotina</taxon>
        <taxon>Agaricomycetes</taxon>
        <taxon>Polyporales</taxon>
        <taxon>Polyporaceae</taxon>
        <taxon>Dichomitus</taxon>
    </lineage>
</organism>
<protein>
    <submittedName>
        <fullName evidence="1">Uncharacterized protein</fullName>
    </submittedName>
</protein>
<gene>
    <name evidence="1" type="ORF">BD311DRAFT_756466</name>
</gene>